<dbReference type="Proteomes" id="UP001501444">
    <property type="component" value="Unassembled WGS sequence"/>
</dbReference>
<keyword evidence="6" id="KW-1185">Reference proteome</keyword>
<accession>A0ABP5SJD3</accession>
<organism evidence="5 6">
    <name type="scientific">Dactylosporangium salmoneum</name>
    <dbReference type="NCBI Taxonomy" id="53361"/>
    <lineage>
        <taxon>Bacteria</taxon>
        <taxon>Bacillati</taxon>
        <taxon>Actinomycetota</taxon>
        <taxon>Actinomycetes</taxon>
        <taxon>Micromonosporales</taxon>
        <taxon>Micromonosporaceae</taxon>
        <taxon>Dactylosporangium</taxon>
    </lineage>
</organism>
<dbReference type="PROSITE" id="PS00798">
    <property type="entry name" value="ALDOKETO_REDUCTASE_1"/>
    <property type="match status" value="1"/>
</dbReference>
<dbReference type="InterPro" id="IPR036812">
    <property type="entry name" value="NAD(P)_OxRdtase_dom_sf"/>
</dbReference>
<dbReference type="Gene3D" id="3.20.20.100">
    <property type="entry name" value="NADP-dependent oxidoreductase domain"/>
    <property type="match status" value="1"/>
</dbReference>
<keyword evidence="2" id="KW-0521">NADP</keyword>
<dbReference type="PANTHER" id="PTHR43827:SF3">
    <property type="entry name" value="NADP-DEPENDENT OXIDOREDUCTASE DOMAIN-CONTAINING PROTEIN"/>
    <property type="match status" value="1"/>
</dbReference>
<sequence length="277" mass="30416">MITLNDKTTIPQLGFGTYLVQPEETAAAVSSALEVGYRHIDTAQMYENEAGVGAAVAASGLPRDELYLTSKLSNAAHRPDDVRRTFGETLDRLRVDYLDLFLIHWPLPSRYDGDFVSTWKAMTELVADGRLRSAGVSNFEPGHLERIIGETGVAPAVNQIEAHPYFPNTAAREASLAHGIKVEAWGPLAQGAVLHDETIAKIAAAHGRAASQVVLRWHIQRGDIIFPKSMRPERMRENFALFDFVLTDREMATIDALDKGAIGRVGPNPGTFDWIPS</sequence>
<reference evidence="6" key="1">
    <citation type="journal article" date="2019" name="Int. J. Syst. Evol. Microbiol.">
        <title>The Global Catalogue of Microorganisms (GCM) 10K type strain sequencing project: providing services to taxonomists for standard genome sequencing and annotation.</title>
        <authorList>
            <consortium name="The Broad Institute Genomics Platform"/>
            <consortium name="The Broad Institute Genome Sequencing Center for Infectious Disease"/>
            <person name="Wu L."/>
            <person name="Ma J."/>
        </authorList>
    </citation>
    <scope>NUCLEOTIDE SEQUENCE [LARGE SCALE GENOMIC DNA]</scope>
    <source>
        <strain evidence="6">JCM 3272</strain>
    </source>
</reference>
<dbReference type="PANTHER" id="PTHR43827">
    <property type="entry name" value="2,5-DIKETO-D-GLUCONIC ACID REDUCTASE"/>
    <property type="match status" value="1"/>
</dbReference>
<evidence type="ECO:0000256" key="3">
    <source>
        <dbReference type="ARBA" id="ARBA00023002"/>
    </source>
</evidence>
<dbReference type="InterPro" id="IPR018170">
    <property type="entry name" value="Aldo/ket_reductase_CS"/>
</dbReference>
<dbReference type="PRINTS" id="PR00069">
    <property type="entry name" value="ALDKETRDTASE"/>
</dbReference>
<keyword evidence="3" id="KW-0560">Oxidoreductase</keyword>
<feature type="domain" description="NADP-dependent oxidoreductase" evidence="4">
    <location>
        <begin position="14"/>
        <end position="258"/>
    </location>
</feature>
<dbReference type="EMBL" id="BAAARV010000007">
    <property type="protein sequence ID" value="GAA2332546.1"/>
    <property type="molecule type" value="Genomic_DNA"/>
</dbReference>
<protein>
    <submittedName>
        <fullName evidence="5">Aldo/keto reductase</fullName>
    </submittedName>
</protein>
<dbReference type="Pfam" id="PF00248">
    <property type="entry name" value="Aldo_ket_red"/>
    <property type="match status" value="1"/>
</dbReference>
<evidence type="ECO:0000256" key="1">
    <source>
        <dbReference type="ARBA" id="ARBA00007905"/>
    </source>
</evidence>
<evidence type="ECO:0000313" key="5">
    <source>
        <dbReference type="EMBL" id="GAA2332546.1"/>
    </source>
</evidence>
<proteinExistence type="inferred from homology"/>
<evidence type="ECO:0000313" key="6">
    <source>
        <dbReference type="Proteomes" id="UP001501444"/>
    </source>
</evidence>
<dbReference type="InterPro" id="IPR023210">
    <property type="entry name" value="NADP_OxRdtase_dom"/>
</dbReference>
<gene>
    <name evidence="5" type="ORF">GCM10010170_011560</name>
</gene>
<evidence type="ECO:0000256" key="2">
    <source>
        <dbReference type="ARBA" id="ARBA00022857"/>
    </source>
</evidence>
<dbReference type="PIRSF" id="PIRSF000097">
    <property type="entry name" value="AKR"/>
    <property type="match status" value="1"/>
</dbReference>
<dbReference type="SUPFAM" id="SSF51430">
    <property type="entry name" value="NAD(P)-linked oxidoreductase"/>
    <property type="match status" value="1"/>
</dbReference>
<comment type="similarity">
    <text evidence="1">Belongs to the aldo/keto reductase family.</text>
</comment>
<comment type="caution">
    <text evidence="5">The sequence shown here is derived from an EMBL/GenBank/DDBJ whole genome shotgun (WGS) entry which is preliminary data.</text>
</comment>
<dbReference type="InterPro" id="IPR020471">
    <property type="entry name" value="AKR"/>
</dbReference>
<evidence type="ECO:0000259" key="4">
    <source>
        <dbReference type="Pfam" id="PF00248"/>
    </source>
</evidence>
<name>A0ABP5SJD3_9ACTN</name>